<dbReference type="GeneID" id="130463204"/>
<accession>A0ABM3QY16</accession>
<feature type="region of interest" description="Disordered" evidence="1">
    <location>
        <begin position="214"/>
        <end position="272"/>
    </location>
</feature>
<sequence>METQWKHRGFLLANLHRDSSVVQELTHQRLIVSAVAEREWVASGSGRGGGGDGSGWGGGLVGSRELVGSGWVGPRGDSIVGGGVGGDTRRVDYGRGGVGRGMGRVDYGRDGVVDDVVLGSGGSSVNNIGVYSAGNSGSFHYNIGGGLSAGVSADVSADVSIGVSTAAAAVSEGRFDDVIRNNDDVLEEVPVGVVISQVAASCVNQAKQFSEEELLDSTTESSKKSDAATVPPQNQIQKEQETIVEKIVENEKEKETKKRMGKKKVSGLGPRE</sequence>
<proteinExistence type="predicted"/>
<reference evidence="2" key="1">
    <citation type="journal article" date="2021" name="Nat. Commun.">
        <title>Genomic analyses provide insights into spinach domestication and the genetic basis of agronomic traits.</title>
        <authorList>
            <person name="Cai X."/>
            <person name="Sun X."/>
            <person name="Xu C."/>
            <person name="Sun H."/>
            <person name="Wang X."/>
            <person name="Ge C."/>
            <person name="Zhang Z."/>
            <person name="Wang Q."/>
            <person name="Fei Z."/>
            <person name="Jiao C."/>
            <person name="Wang Q."/>
        </authorList>
    </citation>
    <scope>NUCLEOTIDE SEQUENCE [LARGE SCALE GENOMIC DNA]</scope>
    <source>
        <strain evidence="2">cv. Varoflay</strain>
    </source>
</reference>
<feature type="compositionally biased region" description="Basic and acidic residues" evidence="1">
    <location>
        <begin position="238"/>
        <end position="258"/>
    </location>
</feature>
<organism evidence="2 3">
    <name type="scientific">Spinacia oleracea</name>
    <name type="common">Spinach</name>
    <dbReference type="NCBI Taxonomy" id="3562"/>
    <lineage>
        <taxon>Eukaryota</taxon>
        <taxon>Viridiplantae</taxon>
        <taxon>Streptophyta</taxon>
        <taxon>Embryophyta</taxon>
        <taxon>Tracheophyta</taxon>
        <taxon>Spermatophyta</taxon>
        <taxon>Magnoliopsida</taxon>
        <taxon>eudicotyledons</taxon>
        <taxon>Gunneridae</taxon>
        <taxon>Pentapetalae</taxon>
        <taxon>Caryophyllales</taxon>
        <taxon>Chenopodiaceae</taxon>
        <taxon>Chenopodioideae</taxon>
        <taxon>Anserineae</taxon>
        <taxon>Spinacia</taxon>
    </lineage>
</organism>
<dbReference type="Proteomes" id="UP000813463">
    <property type="component" value="Chromosome 6"/>
</dbReference>
<keyword evidence="2" id="KW-1185">Reference proteome</keyword>
<protein>
    <submittedName>
        <fullName evidence="3">Glycine-rich RNA-binding protein 3, mitochondrial</fullName>
    </submittedName>
</protein>
<evidence type="ECO:0000313" key="2">
    <source>
        <dbReference type="Proteomes" id="UP000813463"/>
    </source>
</evidence>
<name>A0ABM3QY16_SPIOL</name>
<evidence type="ECO:0000256" key="1">
    <source>
        <dbReference type="SAM" id="MobiDB-lite"/>
    </source>
</evidence>
<reference evidence="3" key="2">
    <citation type="submission" date="2025-08" db="UniProtKB">
        <authorList>
            <consortium name="RefSeq"/>
        </authorList>
    </citation>
    <scope>IDENTIFICATION</scope>
    <source>
        <tissue evidence="3">Leaf</tissue>
    </source>
</reference>
<gene>
    <name evidence="3" type="primary">LOC130463204</name>
</gene>
<dbReference type="RefSeq" id="XP_056688239.1">
    <property type="nucleotide sequence ID" value="XM_056832261.1"/>
</dbReference>
<evidence type="ECO:0000313" key="3">
    <source>
        <dbReference type="RefSeq" id="XP_056688239.1"/>
    </source>
</evidence>